<dbReference type="InterPro" id="IPR013321">
    <property type="entry name" value="Arc_rbn_hlx_hlx"/>
</dbReference>
<accession>A0A086ZW54</accession>
<dbReference type="SUPFAM" id="SSF47598">
    <property type="entry name" value="Ribbon-helix-helix"/>
    <property type="match status" value="1"/>
</dbReference>
<dbReference type="EMBL" id="JGYN01000013">
    <property type="protein sequence ID" value="KFI50754.1"/>
    <property type="molecule type" value="Genomic_DNA"/>
</dbReference>
<organism evidence="1 2">
    <name type="scientific">Bifidobacterium biavatii DSM 23969</name>
    <dbReference type="NCBI Taxonomy" id="1437608"/>
    <lineage>
        <taxon>Bacteria</taxon>
        <taxon>Bacillati</taxon>
        <taxon>Actinomycetota</taxon>
        <taxon>Actinomycetes</taxon>
        <taxon>Bifidobacteriales</taxon>
        <taxon>Bifidobacteriaceae</taxon>
        <taxon>Bifidobacterium</taxon>
    </lineage>
</organism>
<keyword evidence="2" id="KW-1185">Reference proteome</keyword>
<dbReference type="GO" id="GO:0006355">
    <property type="term" value="P:regulation of DNA-templated transcription"/>
    <property type="evidence" value="ECO:0007669"/>
    <property type="project" value="InterPro"/>
</dbReference>
<reference evidence="1 2" key="1">
    <citation type="submission" date="2014-03" db="EMBL/GenBank/DDBJ databases">
        <title>Genomics of Bifidobacteria.</title>
        <authorList>
            <person name="Ventura M."/>
            <person name="Milani C."/>
            <person name="Lugli G.A."/>
        </authorList>
    </citation>
    <scope>NUCLEOTIDE SEQUENCE [LARGE SCALE GENOMIC DNA]</scope>
    <source>
        <strain evidence="1 2">DSM 23969</strain>
    </source>
</reference>
<dbReference type="Proteomes" id="UP000029108">
    <property type="component" value="Unassembled WGS sequence"/>
</dbReference>
<dbReference type="OrthoDB" id="9033039at2"/>
<dbReference type="Gene3D" id="1.10.1220.10">
    <property type="entry name" value="Met repressor-like"/>
    <property type="match status" value="1"/>
</dbReference>
<proteinExistence type="predicted"/>
<protein>
    <submittedName>
        <fullName evidence="1">Uncharacterized protein</fullName>
    </submittedName>
</protein>
<dbReference type="RefSeq" id="WP_033494383.1">
    <property type="nucleotide sequence ID" value="NZ_JDUU01000014.1"/>
</dbReference>
<comment type="caution">
    <text evidence="1">The sequence shown here is derived from an EMBL/GenBank/DDBJ whole genome shotgun (WGS) entry which is preliminary data.</text>
</comment>
<dbReference type="AlphaFoldDB" id="A0A086ZW54"/>
<evidence type="ECO:0000313" key="2">
    <source>
        <dbReference type="Proteomes" id="UP000029108"/>
    </source>
</evidence>
<name>A0A086ZW54_9BIFI</name>
<dbReference type="STRING" id="1437608.GCA_000771645_00684"/>
<evidence type="ECO:0000313" key="1">
    <source>
        <dbReference type="EMBL" id="KFI50754.1"/>
    </source>
</evidence>
<dbReference type="InterPro" id="IPR010985">
    <property type="entry name" value="Ribbon_hlx_hlx"/>
</dbReference>
<sequence length="72" mass="8207">MKGNLSYLPAEREITSVDDIYREEPANDPYMVTSIKIRTSLRNRIKAAAGIKGIRMQDLVAQALAEYLDRHE</sequence>
<gene>
    <name evidence="1" type="ORF">BBIA_1547</name>
</gene>